<feature type="compositionally biased region" description="Acidic residues" evidence="1">
    <location>
        <begin position="144"/>
        <end position="167"/>
    </location>
</feature>
<evidence type="ECO:0000256" key="1">
    <source>
        <dbReference type="SAM" id="MobiDB-lite"/>
    </source>
</evidence>
<dbReference type="InterPro" id="IPR043502">
    <property type="entry name" value="DNA/RNA_pol_sf"/>
</dbReference>
<feature type="compositionally biased region" description="Acidic residues" evidence="1">
    <location>
        <begin position="118"/>
        <end position="137"/>
    </location>
</feature>
<comment type="caution">
    <text evidence="3">The sequence shown here is derived from an EMBL/GenBank/DDBJ whole genome shotgun (WGS) entry which is preliminary data.</text>
</comment>
<dbReference type="InterPro" id="IPR043128">
    <property type="entry name" value="Rev_trsase/Diguanyl_cyclase"/>
</dbReference>
<feature type="region of interest" description="Disordered" evidence="1">
    <location>
        <begin position="77"/>
        <end position="167"/>
    </location>
</feature>
<dbReference type="AlphaFoldDB" id="A0A6L2M031"/>
<accession>A0A6L2M031</accession>
<dbReference type="InterPro" id="IPR021109">
    <property type="entry name" value="Peptidase_aspartic_dom_sf"/>
</dbReference>
<dbReference type="CDD" id="cd00303">
    <property type="entry name" value="retropepsin_like"/>
    <property type="match status" value="1"/>
</dbReference>
<dbReference type="PANTHER" id="PTHR33067:SF35">
    <property type="entry name" value="ASPARTIC PEPTIDASE DDI1-TYPE DOMAIN-CONTAINING PROTEIN"/>
    <property type="match status" value="1"/>
</dbReference>
<dbReference type="SUPFAM" id="SSF56672">
    <property type="entry name" value="DNA/RNA polymerases"/>
    <property type="match status" value="1"/>
</dbReference>
<dbReference type="Gene3D" id="3.30.70.270">
    <property type="match status" value="1"/>
</dbReference>
<dbReference type="FunFam" id="3.30.70.270:FF:000020">
    <property type="entry name" value="Transposon Tf2-6 polyprotein-like Protein"/>
    <property type="match status" value="1"/>
</dbReference>
<keyword evidence="3" id="KW-0695">RNA-directed DNA polymerase</keyword>
<keyword evidence="3" id="KW-0548">Nucleotidyltransferase</keyword>
<keyword evidence="3" id="KW-0808">Transferase</keyword>
<gene>
    <name evidence="3" type="ORF">Tci_037733</name>
</gene>
<feature type="compositionally biased region" description="Basic and acidic residues" evidence="1">
    <location>
        <begin position="525"/>
        <end position="536"/>
    </location>
</feature>
<proteinExistence type="predicted"/>
<protein>
    <submittedName>
        <fullName evidence="3">Reverse transcriptase domain-containing protein</fullName>
    </submittedName>
</protein>
<dbReference type="InterPro" id="IPR041577">
    <property type="entry name" value="RT_RNaseH_2"/>
</dbReference>
<evidence type="ECO:0000259" key="2">
    <source>
        <dbReference type="Pfam" id="PF17919"/>
    </source>
</evidence>
<dbReference type="Pfam" id="PF17919">
    <property type="entry name" value="RT_RNaseH_2"/>
    <property type="match status" value="1"/>
</dbReference>
<feature type="region of interest" description="Disordered" evidence="1">
    <location>
        <begin position="525"/>
        <end position="553"/>
    </location>
</feature>
<dbReference type="GO" id="GO:0003964">
    <property type="term" value="F:RNA-directed DNA polymerase activity"/>
    <property type="evidence" value="ECO:0007669"/>
    <property type="project" value="UniProtKB-KW"/>
</dbReference>
<feature type="domain" description="Reverse transcriptase/retrotransposon-derived protein RNase H-like" evidence="2">
    <location>
        <begin position="764"/>
        <end position="840"/>
    </location>
</feature>
<organism evidence="3">
    <name type="scientific">Tanacetum cinerariifolium</name>
    <name type="common">Dalmatian daisy</name>
    <name type="synonym">Chrysanthemum cinerariifolium</name>
    <dbReference type="NCBI Taxonomy" id="118510"/>
    <lineage>
        <taxon>Eukaryota</taxon>
        <taxon>Viridiplantae</taxon>
        <taxon>Streptophyta</taxon>
        <taxon>Embryophyta</taxon>
        <taxon>Tracheophyta</taxon>
        <taxon>Spermatophyta</taxon>
        <taxon>Magnoliopsida</taxon>
        <taxon>eudicotyledons</taxon>
        <taxon>Gunneridae</taxon>
        <taxon>Pentapetalae</taxon>
        <taxon>asterids</taxon>
        <taxon>campanulids</taxon>
        <taxon>Asterales</taxon>
        <taxon>Asteraceae</taxon>
        <taxon>Asteroideae</taxon>
        <taxon>Anthemideae</taxon>
        <taxon>Anthemidinae</taxon>
        <taxon>Tanacetum</taxon>
    </lineage>
</organism>
<reference evidence="3" key="1">
    <citation type="journal article" date="2019" name="Sci. Rep.">
        <title>Draft genome of Tanacetum cinerariifolium, the natural source of mosquito coil.</title>
        <authorList>
            <person name="Yamashiro T."/>
            <person name="Shiraishi A."/>
            <person name="Satake H."/>
            <person name="Nakayama K."/>
        </authorList>
    </citation>
    <scope>NUCLEOTIDE SEQUENCE</scope>
</reference>
<sequence length="1179" mass="132813">MDTLGPSNQVARRVIDELIEFSGETQVSKYMELFIEQQIVEIRHFINVMTMNDPEEFYDALFCLKVDKRDECDNPSFQWVSDAEPQSPKAAPQPPLSPNYVLGLDHPHPDPITRLDADLDPEEDIEEDPKDDPEEDLANYSADGGDEEEDESFVHDADEEDDDEDEEEHLAFVDSFTILIDDLVPSAEDTKAFKTDESAPTLPPPRLRRARISVDIPPQKRLCLTAPTLRFKVEDSSAAVAARQPRLDVTYAIVYGFFDNVDATPGRPMSSEVLYGITNVWDDIVRDMVETAPTILKAINQRVADLATTLAQDTHETYVWFEDAQDDRDLLIAQINMIHFITQTQLTTTLGRIQTLEAREPIRTDDLEDADTSMAKMPPKRTTTPMSDAATIALVARSVANALAEHEANRRKNGDDGHDRECTYSDFLKCQPLNLKGTEGVNSHVKTVGHDDAYGMPWKTLMKMMIDKCCPRGEIKKLEIEIWNLKLKGTDVGSVMACKPKTRQDVVEFATELMDQKIRTFADHQAENKRKLDENSRNNQNQQQPFKKQNVSRAYTLEPGEKKVYKGSKPLCLKFNYHYDGYCVPRVGTCFEYGVQGHYKRDFPKLKSKNHGNQAENSGATTKDYAVGTARINPNSNVVTVMFLLNNRYASILFDTVADRSFVPTTFSSLLNIIPTTLDHGYDIEANKNMKSIFFGHVIDSKGIHIVPTKIGSIKDWASPKTPMKIRQFLGLAGYYRRFIEGFSKISKSMTKLTQKKVKFDRGDKQEAAFMLLKQKLCNTPILALPEGAKKFIVYCDASHKGLGDVLMQNEKAIAYASRQLKIHEKNYTTYDLELGACMRTRNSYFPNNSSVTILRRRNKRCTPDVVEPVLRTIVEMADNRKMEELLQAPMEGYGEAIVISKINADHFEIKTNLLLLNQASTSGTLPSNTILNPKGEIKAITTCSGVAYDGPSIPTPKKVVKRETEETTDKVQTNFKGNALLLMPKFASTIKSLLTNKDKLFEVAKIPSNENCSAMLLKKLPEKLGDHGKFFIPCDFLGMDVCHALADLSASINLIPLSIWKKLSLPELTPTRMTLELANRSITHPKGVTEDVFVKVGKFHFSTDCVVVDFKADPCVPLILGRSFLRTDRALIDVYGKEITLLVNDEAVTFNLNQTTRYFSTYDDLLVNRIDIIDVARE</sequence>
<dbReference type="Gene3D" id="2.40.70.10">
    <property type="entry name" value="Acid Proteases"/>
    <property type="match status" value="1"/>
</dbReference>
<name>A0A6L2M031_TANCI</name>
<evidence type="ECO:0000313" key="3">
    <source>
        <dbReference type="EMBL" id="GEU65755.1"/>
    </source>
</evidence>
<feature type="compositionally biased region" description="Basic and acidic residues" evidence="1">
    <location>
        <begin position="105"/>
        <end position="117"/>
    </location>
</feature>
<dbReference type="EMBL" id="BKCJ010005261">
    <property type="protein sequence ID" value="GEU65755.1"/>
    <property type="molecule type" value="Genomic_DNA"/>
</dbReference>
<dbReference type="PANTHER" id="PTHR33067">
    <property type="entry name" value="RNA-DIRECTED DNA POLYMERASE-RELATED"/>
    <property type="match status" value="1"/>
</dbReference>